<evidence type="ECO:0000256" key="2">
    <source>
        <dbReference type="ARBA" id="ARBA00011897"/>
    </source>
</evidence>
<dbReference type="InterPro" id="IPR029058">
    <property type="entry name" value="AB_hydrolase_fold"/>
</dbReference>
<gene>
    <name evidence="9" type="ORF">E2F49_03085</name>
</gene>
<dbReference type="InterPro" id="IPR002470">
    <property type="entry name" value="Peptidase_S9A"/>
</dbReference>
<sequence length="709" mass="75411">MKASVVCLPLCLLGLAAQASDTPMRLPAAPTVAFEETVFGHRIDDPYRWMEDPAQQDRLQAWMTTAGEATRRRLEALPEREAFATMLETATRAGVIYSGVQSAGGRLFYLRRDPDAEVPRLVVRDRDGRERVLVDPAAAAGKTRAIASFSPSPDGAQVAVMIGEGGGELGRFEILDAQTGALRHRMDGQTFGDFGLSWLAPDLVSYTRAMHAAGDGQDPLLDMQAVVVSLDGPTPVERIVLGSRFEGGPAFEPQEFPAVAGNGRDALVFGHAYGARADARAFVTTLQDLRAGRPRWQVLADYSDQVAADALFGDAVYSITTREASNGVLQRRQVGAGGPGPNEVILPAGDAILSGVHATRDGVYVTATRDGVSQLMYLEGGAGAARPIALPFESELTAPSVDTDGDSLVFGLRGWTTTGRNFRARGAQLESLDLDSATWAPAQAFVATRELARSRDGTEVPMVILRKPAASGPAPTLVEGYGSYGILTTTPFSWPLFAPWVERGGVFVFCGTRGGGERGRAWHEGGRAANKPNAHDDLAACAQRAQALGVATPASTLVMGTSAGGLLAPPTAMKHADLFTGLIPRVAILDPIRLAAAPNGPNQFAEMGDPRTREGFEALLAQDAYVMLDTAKDLPDTLVTVGMNDTRVVPWMAAKFAARASAKFGDRREVLLRVDTAQGHGIGSSRDAQVQEFADTYAWAWAWAQATTP</sequence>
<dbReference type="GO" id="GO:0005829">
    <property type="term" value="C:cytosol"/>
    <property type="evidence" value="ECO:0007669"/>
    <property type="project" value="TreeGrafter"/>
</dbReference>
<dbReference type="GO" id="GO:0006508">
    <property type="term" value="P:proteolysis"/>
    <property type="evidence" value="ECO:0007669"/>
    <property type="project" value="UniProtKB-KW"/>
</dbReference>
<dbReference type="Pfam" id="PF00326">
    <property type="entry name" value="Peptidase_S9"/>
    <property type="match status" value="1"/>
</dbReference>
<keyword evidence="4" id="KW-0378">Hydrolase</keyword>
<dbReference type="EMBL" id="SMTG01000002">
    <property type="protein sequence ID" value="TDK33048.1"/>
    <property type="molecule type" value="Genomic_DNA"/>
</dbReference>
<keyword evidence="6" id="KW-0732">Signal</keyword>
<dbReference type="GO" id="GO:0004252">
    <property type="term" value="F:serine-type endopeptidase activity"/>
    <property type="evidence" value="ECO:0007669"/>
    <property type="project" value="UniProtKB-EC"/>
</dbReference>
<keyword evidence="5" id="KW-0720">Serine protease</keyword>
<comment type="caution">
    <text evidence="9">The sequence shown here is derived from an EMBL/GenBank/DDBJ whole genome shotgun (WGS) entry which is preliminary data.</text>
</comment>
<feature type="domain" description="Peptidase S9A N-terminal" evidence="8">
    <location>
        <begin position="35"/>
        <end position="391"/>
    </location>
</feature>
<dbReference type="Gene3D" id="2.130.10.120">
    <property type="entry name" value="Prolyl oligopeptidase, N-terminal domain"/>
    <property type="match status" value="1"/>
</dbReference>
<organism evidence="9 10">
    <name type="scientific">Luteimonas terrae</name>
    <dbReference type="NCBI Taxonomy" id="1530191"/>
    <lineage>
        <taxon>Bacteria</taxon>
        <taxon>Pseudomonadati</taxon>
        <taxon>Pseudomonadota</taxon>
        <taxon>Gammaproteobacteria</taxon>
        <taxon>Lysobacterales</taxon>
        <taxon>Lysobacteraceae</taxon>
        <taxon>Luteimonas</taxon>
    </lineage>
</organism>
<dbReference type="RefSeq" id="WP_133392558.1">
    <property type="nucleotide sequence ID" value="NZ_SMTG01000002.1"/>
</dbReference>
<name>A0A4R5UCQ4_9GAMM</name>
<dbReference type="SUPFAM" id="SSF53474">
    <property type="entry name" value="alpha/beta-Hydrolases"/>
    <property type="match status" value="1"/>
</dbReference>
<dbReference type="PANTHER" id="PTHR42881">
    <property type="entry name" value="PROLYL ENDOPEPTIDASE"/>
    <property type="match status" value="1"/>
</dbReference>
<dbReference type="OrthoDB" id="9801421at2"/>
<evidence type="ECO:0000259" key="8">
    <source>
        <dbReference type="Pfam" id="PF02897"/>
    </source>
</evidence>
<evidence type="ECO:0000313" key="10">
    <source>
        <dbReference type="Proteomes" id="UP000295543"/>
    </source>
</evidence>
<feature type="signal peptide" evidence="6">
    <location>
        <begin position="1"/>
        <end position="19"/>
    </location>
</feature>
<accession>A0A4R5UCQ4</accession>
<comment type="catalytic activity">
    <reaction evidence="1">
        <text>Hydrolysis of Pro-|-Xaa &gt;&gt; Ala-|-Xaa in oligopeptides.</text>
        <dbReference type="EC" id="3.4.21.26"/>
    </reaction>
</comment>
<dbReference type="InterPro" id="IPR001375">
    <property type="entry name" value="Peptidase_S9_cat"/>
</dbReference>
<dbReference type="InterPro" id="IPR023302">
    <property type="entry name" value="Pept_S9A_N"/>
</dbReference>
<reference evidence="9 10" key="1">
    <citation type="submission" date="2019-03" db="EMBL/GenBank/DDBJ databases">
        <title>Luteimonas zhaokaii sp.nov., isolated from the rectal contents of Plateau pika in Yushu, Qinghai Province, China.</title>
        <authorList>
            <person name="Zhang G."/>
        </authorList>
    </citation>
    <scope>NUCLEOTIDE SEQUENCE [LARGE SCALE GENOMIC DNA]</scope>
    <source>
        <strain evidence="9 10">THG-MD21</strain>
    </source>
</reference>
<evidence type="ECO:0000259" key="7">
    <source>
        <dbReference type="Pfam" id="PF00326"/>
    </source>
</evidence>
<evidence type="ECO:0000256" key="3">
    <source>
        <dbReference type="ARBA" id="ARBA00022670"/>
    </source>
</evidence>
<evidence type="ECO:0000256" key="5">
    <source>
        <dbReference type="ARBA" id="ARBA00022825"/>
    </source>
</evidence>
<feature type="domain" description="Peptidase S9 prolyl oligopeptidase catalytic" evidence="7">
    <location>
        <begin position="498"/>
        <end position="705"/>
    </location>
</feature>
<dbReference type="PRINTS" id="PR00862">
    <property type="entry name" value="PROLIGOPTASE"/>
</dbReference>
<keyword evidence="10" id="KW-1185">Reference proteome</keyword>
<proteinExistence type="predicted"/>
<dbReference type="AlphaFoldDB" id="A0A4R5UCQ4"/>
<dbReference type="SUPFAM" id="SSF50993">
    <property type="entry name" value="Peptidase/esterase 'gauge' domain"/>
    <property type="match status" value="1"/>
</dbReference>
<evidence type="ECO:0000313" key="9">
    <source>
        <dbReference type="EMBL" id="TDK33048.1"/>
    </source>
</evidence>
<evidence type="ECO:0000256" key="6">
    <source>
        <dbReference type="SAM" id="SignalP"/>
    </source>
</evidence>
<dbReference type="EC" id="3.4.21.26" evidence="2"/>
<evidence type="ECO:0000256" key="1">
    <source>
        <dbReference type="ARBA" id="ARBA00001070"/>
    </source>
</evidence>
<evidence type="ECO:0000256" key="4">
    <source>
        <dbReference type="ARBA" id="ARBA00022801"/>
    </source>
</evidence>
<dbReference type="Gene3D" id="3.40.50.1820">
    <property type="entry name" value="alpha/beta hydrolase"/>
    <property type="match status" value="1"/>
</dbReference>
<protein>
    <recommendedName>
        <fullName evidence="2">prolyl oligopeptidase</fullName>
        <ecNumber evidence="2">3.4.21.26</ecNumber>
    </recommendedName>
</protein>
<dbReference type="Pfam" id="PF02897">
    <property type="entry name" value="Peptidase_S9_N"/>
    <property type="match status" value="1"/>
</dbReference>
<dbReference type="GO" id="GO:0070012">
    <property type="term" value="F:oligopeptidase activity"/>
    <property type="evidence" value="ECO:0007669"/>
    <property type="project" value="TreeGrafter"/>
</dbReference>
<keyword evidence="3" id="KW-0645">Protease</keyword>
<dbReference type="InterPro" id="IPR051167">
    <property type="entry name" value="Prolyl_oligopep/macrocyclase"/>
</dbReference>
<feature type="chain" id="PRO_5020639541" description="prolyl oligopeptidase" evidence="6">
    <location>
        <begin position="20"/>
        <end position="709"/>
    </location>
</feature>
<dbReference type="Proteomes" id="UP000295543">
    <property type="component" value="Unassembled WGS sequence"/>
</dbReference>
<dbReference type="PANTHER" id="PTHR42881:SF2">
    <property type="entry name" value="PROLYL ENDOPEPTIDASE"/>
    <property type="match status" value="1"/>
</dbReference>